<dbReference type="GO" id="GO:0005886">
    <property type="term" value="C:plasma membrane"/>
    <property type="evidence" value="ECO:0007669"/>
    <property type="project" value="TreeGrafter"/>
</dbReference>
<feature type="domain" description="G-protein coupled receptors family 2 profile 2" evidence="10">
    <location>
        <begin position="18"/>
        <end position="275"/>
    </location>
</feature>
<dbReference type="PANTHER" id="PTHR23112:SF43">
    <property type="entry name" value="CYCLIC AMP RECEPTOR-LIKE PROTEIN A"/>
    <property type="match status" value="1"/>
</dbReference>
<dbReference type="EMBL" id="RCHS01002816">
    <property type="protein sequence ID" value="RMX45543.1"/>
    <property type="molecule type" value="Genomic_DNA"/>
</dbReference>
<keyword evidence="2 9" id="KW-0812">Transmembrane</keyword>
<accession>A0A3M6TVW7</accession>
<protein>
    <recommendedName>
        <fullName evidence="10">G-protein coupled receptors family 2 profile 2 domain-containing protein</fullName>
    </recommendedName>
</protein>
<reference evidence="11 12" key="1">
    <citation type="journal article" date="2018" name="Sci. Rep.">
        <title>Comparative analysis of the Pocillopora damicornis genome highlights role of immune system in coral evolution.</title>
        <authorList>
            <person name="Cunning R."/>
            <person name="Bay R.A."/>
            <person name="Gillette P."/>
            <person name="Baker A.C."/>
            <person name="Traylor-Knowles N."/>
        </authorList>
    </citation>
    <scope>NUCLEOTIDE SEQUENCE [LARGE SCALE GENOMIC DNA]</scope>
    <source>
        <strain evidence="11">RSMAS</strain>
        <tissue evidence="11">Whole animal</tissue>
    </source>
</reference>
<dbReference type="Proteomes" id="UP000275408">
    <property type="component" value="Unassembled WGS sequence"/>
</dbReference>
<evidence type="ECO:0000256" key="7">
    <source>
        <dbReference type="ARBA" id="ARBA00023224"/>
    </source>
</evidence>
<dbReference type="STRING" id="46731.A0A3M6TVW7"/>
<dbReference type="GO" id="GO:0004930">
    <property type="term" value="F:G protein-coupled receptor activity"/>
    <property type="evidence" value="ECO:0007669"/>
    <property type="project" value="UniProtKB-KW"/>
</dbReference>
<feature type="transmembrane region" description="Helical" evidence="9">
    <location>
        <begin position="221"/>
        <end position="238"/>
    </location>
</feature>
<dbReference type="GO" id="GO:0007166">
    <property type="term" value="P:cell surface receptor signaling pathway"/>
    <property type="evidence" value="ECO:0007669"/>
    <property type="project" value="InterPro"/>
</dbReference>
<evidence type="ECO:0000313" key="12">
    <source>
        <dbReference type="Proteomes" id="UP000275408"/>
    </source>
</evidence>
<dbReference type="Pfam" id="PF05462">
    <property type="entry name" value="Dicty_CAR"/>
    <property type="match status" value="1"/>
</dbReference>
<evidence type="ECO:0000259" key="10">
    <source>
        <dbReference type="PROSITE" id="PS50261"/>
    </source>
</evidence>
<evidence type="ECO:0000256" key="2">
    <source>
        <dbReference type="ARBA" id="ARBA00022692"/>
    </source>
</evidence>
<dbReference type="GO" id="GO:0007189">
    <property type="term" value="P:adenylate cyclase-activating G protein-coupled receptor signaling pathway"/>
    <property type="evidence" value="ECO:0007669"/>
    <property type="project" value="TreeGrafter"/>
</dbReference>
<keyword evidence="12" id="KW-1185">Reference proteome</keyword>
<comment type="caution">
    <text evidence="11">The sequence shown here is derived from an EMBL/GenBank/DDBJ whole genome shotgun (WGS) entry which is preliminary data.</text>
</comment>
<dbReference type="InterPro" id="IPR017981">
    <property type="entry name" value="GPCR_2-like_7TM"/>
</dbReference>
<evidence type="ECO:0000256" key="1">
    <source>
        <dbReference type="ARBA" id="ARBA00004141"/>
    </source>
</evidence>
<organism evidence="11 12">
    <name type="scientific">Pocillopora damicornis</name>
    <name type="common">Cauliflower coral</name>
    <name type="synonym">Millepora damicornis</name>
    <dbReference type="NCBI Taxonomy" id="46731"/>
    <lineage>
        <taxon>Eukaryota</taxon>
        <taxon>Metazoa</taxon>
        <taxon>Cnidaria</taxon>
        <taxon>Anthozoa</taxon>
        <taxon>Hexacorallia</taxon>
        <taxon>Scleractinia</taxon>
        <taxon>Astrocoeniina</taxon>
        <taxon>Pocilloporidae</taxon>
        <taxon>Pocillopora</taxon>
    </lineage>
</organism>
<dbReference type="InterPro" id="IPR022340">
    <property type="entry name" value="GPCR_GCR1_put"/>
</dbReference>
<evidence type="ECO:0000256" key="4">
    <source>
        <dbReference type="ARBA" id="ARBA00023040"/>
    </source>
</evidence>
<feature type="region of interest" description="Disordered" evidence="8">
    <location>
        <begin position="306"/>
        <end position="331"/>
    </location>
</feature>
<keyword evidence="3 9" id="KW-1133">Transmembrane helix</keyword>
<name>A0A3M6TVW7_POCDA</name>
<feature type="transmembrane region" description="Helical" evidence="9">
    <location>
        <begin position="53"/>
        <end position="73"/>
    </location>
</feature>
<evidence type="ECO:0000256" key="8">
    <source>
        <dbReference type="SAM" id="MobiDB-lite"/>
    </source>
</evidence>
<proteinExistence type="predicted"/>
<evidence type="ECO:0000256" key="6">
    <source>
        <dbReference type="ARBA" id="ARBA00023170"/>
    </source>
</evidence>
<keyword evidence="7" id="KW-0807">Transducer</keyword>
<sequence>MANNCTLFLDKQHYCTVIYAVKQTVSSLELIGSLFVIFIIWLFKTYKYFHQRLILALSVAALCGSISFMLTGVPQERGPLCELQAWFITYFVLALLFWVCCITFNIWRALRGDRAKRLEKLYHFVSWGVPVIFASAPFSENVYGPAGPWCWVAGDVEKSAIWRFATYYIPLFICIIGLFVAYIYIFVTHRRQVQRWEGIHRMNNAADVEQRRVLMNHINSLMAYPFIYLVLSLAPFIHRVYNAVYSDPSFVLILLHVISIPLTGLINAIAFGVNKETLNRLNWADMKVAFQQHFPSWNQGMDRSMGEHQLGEPTQCTEFPGRSNTRSNTIK</sequence>
<feature type="transmembrane region" description="Helical" evidence="9">
    <location>
        <begin position="250"/>
        <end position="273"/>
    </location>
</feature>
<evidence type="ECO:0000313" key="11">
    <source>
        <dbReference type="EMBL" id="RMX45543.1"/>
    </source>
</evidence>
<dbReference type="SUPFAM" id="SSF81321">
    <property type="entry name" value="Family A G protein-coupled receptor-like"/>
    <property type="match status" value="1"/>
</dbReference>
<evidence type="ECO:0000256" key="5">
    <source>
        <dbReference type="ARBA" id="ARBA00023136"/>
    </source>
</evidence>
<feature type="transmembrane region" description="Helical" evidence="9">
    <location>
        <begin position="121"/>
        <end position="139"/>
    </location>
</feature>
<feature type="transmembrane region" description="Helical" evidence="9">
    <location>
        <begin position="167"/>
        <end position="187"/>
    </location>
</feature>
<evidence type="ECO:0000256" key="3">
    <source>
        <dbReference type="ARBA" id="ARBA00022989"/>
    </source>
</evidence>
<dbReference type="OrthoDB" id="100006at2759"/>
<feature type="compositionally biased region" description="Polar residues" evidence="8">
    <location>
        <begin position="312"/>
        <end position="331"/>
    </location>
</feature>
<dbReference type="Gene3D" id="1.20.1070.10">
    <property type="entry name" value="Rhodopsin 7-helix transmembrane proteins"/>
    <property type="match status" value="1"/>
</dbReference>
<dbReference type="PRINTS" id="PR02001">
    <property type="entry name" value="GCR1CAMPR"/>
</dbReference>
<keyword evidence="6" id="KW-0675">Receptor</keyword>
<dbReference type="PRINTS" id="PR02000">
    <property type="entry name" value="GCR1PLANT"/>
</dbReference>
<feature type="transmembrane region" description="Helical" evidence="9">
    <location>
        <begin position="30"/>
        <end position="46"/>
    </location>
</feature>
<dbReference type="AlphaFoldDB" id="A0A3M6TVW7"/>
<keyword evidence="4" id="KW-0297">G-protein coupled receptor</keyword>
<keyword evidence="5 9" id="KW-0472">Membrane</keyword>
<dbReference type="PROSITE" id="PS50261">
    <property type="entry name" value="G_PROTEIN_RECEP_F2_4"/>
    <property type="match status" value="1"/>
</dbReference>
<dbReference type="PANTHER" id="PTHR23112">
    <property type="entry name" value="G PROTEIN-COUPLED RECEPTOR 157-RELATED"/>
    <property type="match status" value="1"/>
</dbReference>
<evidence type="ECO:0000256" key="9">
    <source>
        <dbReference type="SAM" id="Phobius"/>
    </source>
</evidence>
<gene>
    <name evidence="11" type="ORF">pdam_00012956</name>
</gene>
<dbReference type="InterPro" id="IPR022343">
    <property type="entry name" value="GCR1-cAMP_receptor"/>
</dbReference>
<comment type="subcellular location">
    <subcellularLocation>
        <location evidence="1">Membrane</location>
        <topology evidence="1">Multi-pass membrane protein</topology>
    </subcellularLocation>
</comment>
<feature type="transmembrane region" description="Helical" evidence="9">
    <location>
        <begin position="85"/>
        <end position="109"/>
    </location>
</feature>